<sequence length="427" mass="46894">MKLRIDRDRTQSFGRFLWQRFVDDKCFETAGALSYTTLVSLVPLMVAALAMFAAFPVFAQSRDLLLDFVFRNFVPAAGHHIQDALQGFAGNASQLTGLSILMMLFSAISMMVSIEDRLNRIWRVQRSRSWGARLLLYWAALTLGPVLVGGGIAISSYLSAQPLLQGASAPAPAGEGMHVLRAVPFVATFVTLWLMYTLVPNRRVSRRDATVGALVAAILFEFARWGFRLFVHGAHTYQQIYGKALAAIPILLVWIYLSWIIVILGASIAASISAYEYRSPDEVLPEGAEFLGLLVVLRHFVDAQRRGESVAPASICASEPRLRGAPVAAYFDDLVRAGLIQRNEAGGWLLSRSLDSADLLRVYQHTRYRLPLQPAQEAAELKLELPQELLAMLAELAAVMRSTLGASLAHVFPAASAASNARSLPHE</sequence>
<dbReference type="Pfam" id="PF03631">
    <property type="entry name" value="Virul_fac_BrkB"/>
    <property type="match status" value="1"/>
</dbReference>
<dbReference type="InterPro" id="IPR023679">
    <property type="entry name" value="UPF0761_bac"/>
</dbReference>
<gene>
    <name evidence="8" type="ORF">ABQJ56_12110</name>
</gene>
<evidence type="ECO:0000256" key="1">
    <source>
        <dbReference type="ARBA" id="ARBA00004651"/>
    </source>
</evidence>
<dbReference type="PANTHER" id="PTHR30213">
    <property type="entry name" value="INNER MEMBRANE PROTEIN YHJD"/>
    <property type="match status" value="1"/>
</dbReference>
<keyword evidence="5 7" id="KW-1133">Transmembrane helix</keyword>
<dbReference type="EMBL" id="JBFOHL010000010">
    <property type="protein sequence ID" value="MEW9624965.1"/>
    <property type="molecule type" value="Genomic_DNA"/>
</dbReference>
<evidence type="ECO:0000256" key="7">
    <source>
        <dbReference type="HAMAP-Rule" id="MF_00672"/>
    </source>
</evidence>
<evidence type="ECO:0000313" key="8">
    <source>
        <dbReference type="EMBL" id="MEW9624965.1"/>
    </source>
</evidence>
<comment type="caution">
    <text evidence="8">The sequence shown here is derived from an EMBL/GenBank/DDBJ whole genome shotgun (WGS) entry which is preliminary data.</text>
</comment>
<dbReference type="InterPro" id="IPR017039">
    <property type="entry name" value="Virul_fac_BrkB"/>
</dbReference>
<feature type="transmembrane region" description="Helical" evidence="7">
    <location>
        <begin position="38"/>
        <end position="59"/>
    </location>
</feature>
<evidence type="ECO:0000256" key="3">
    <source>
        <dbReference type="ARBA" id="ARBA00022519"/>
    </source>
</evidence>
<protein>
    <recommendedName>
        <fullName evidence="7">UPF0761 membrane protein ABQJ56_12110</fullName>
    </recommendedName>
</protein>
<feature type="transmembrane region" description="Helical" evidence="7">
    <location>
        <begin position="135"/>
        <end position="158"/>
    </location>
</feature>
<dbReference type="RefSeq" id="WP_367845258.1">
    <property type="nucleotide sequence ID" value="NZ_JBFOHL010000010.1"/>
</dbReference>
<comment type="subcellular location">
    <subcellularLocation>
        <location evidence="1 7">Cell membrane</location>
        <topology evidence="1 7">Multi-pass membrane protein</topology>
    </subcellularLocation>
</comment>
<organism evidence="8 9">
    <name type="scientific">Rhodanobacter geophilus</name>
    <dbReference type="NCBI Taxonomy" id="3162488"/>
    <lineage>
        <taxon>Bacteria</taxon>
        <taxon>Pseudomonadati</taxon>
        <taxon>Pseudomonadota</taxon>
        <taxon>Gammaproteobacteria</taxon>
        <taxon>Lysobacterales</taxon>
        <taxon>Rhodanobacteraceae</taxon>
        <taxon>Rhodanobacter</taxon>
    </lineage>
</organism>
<keyword evidence="9" id="KW-1185">Reference proteome</keyword>
<evidence type="ECO:0000256" key="2">
    <source>
        <dbReference type="ARBA" id="ARBA00022475"/>
    </source>
</evidence>
<reference evidence="8 9" key="1">
    <citation type="submission" date="2024-06" db="EMBL/GenBank/DDBJ databases">
        <authorList>
            <person name="Woo H."/>
        </authorList>
    </citation>
    <scope>NUCLEOTIDE SEQUENCE [LARGE SCALE GENOMIC DNA]</scope>
    <source>
        <strain evidence="8 9">S2-g</strain>
    </source>
</reference>
<evidence type="ECO:0000256" key="5">
    <source>
        <dbReference type="ARBA" id="ARBA00022989"/>
    </source>
</evidence>
<keyword evidence="2 7" id="KW-1003">Cell membrane</keyword>
<name>A0ABV3QQU0_9GAMM</name>
<evidence type="ECO:0000313" key="9">
    <source>
        <dbReference type="Proteomes" id="UP001556170"/>
    </source>
</evidence>
<feature type="transmembrane region" description="Helical" evidence="7">
    <location>
        <begin position="95"/>
        <end position="114"/>
    </location>
</feature>
<feature type="transmembrane region" description="Helical" evidence="7">
    <location>
        <begin position="178"/>
        <end position="199"/>
    </location>
</feature>
<dbReference type="HAMAP" id="MF_00672">
    <property type="entry name" value="UPF0761"/>
    <property type="match status" value="1"/>
</dbReference>
<comment type="similarity">
    <text evidence="7">Belongs to the UPF0761 family.</text>
</comment>
<dbReference type="NCBIfam" id="TIGR00765">
    <property type="entry name" value="yihY_not_rbn"/>
    <property type="match status" value="1"/>
</dbReference>
<keyword evidence="3" id="KW-0997">Cell inner membrane</keyword>
<feature type="transmembrane region" description="Helical" evidence="7">
    <location>
        <begin position="211"/>
        <end position="227"/>
    </location>
</feature>
<proteinExistence type="inferred from homology"/>
<keyword evidence="6 7" id="KW-0472">Membrane</keyword>
<evidence type="ECO:0000256" key="6">
    <source>
        <dbReference type="ARBA" id="ARBA00023136"/>
    </source>
</evidence>
<dbReference type="PANTHER" id="PTHR30213:SF0">
    <property type="entry name" value="UPF0761 MEMBRANE PROTEIN YIHY"/>
    <property type="match status" value="1"/>
</dbReference>
<evidence type="ECO:0000256" key="4">
    <source>
        <dbReference type="ARBA" id="ARBA00022692"/>
    </source>
</evidence>
<accession>A0ABV3QQU0</accession>
<dbReference type="Proteomes" id="UP001556170">
    <property type="component" value="Unassembled WGS sequence"/>
</dbReference>
<feature type="transmembrane region" description="Helical" evidence="7">
    <location>
        <begin position="247"/>
        <end position="270"/>
    </location>
</feature>
<keyword evidence="4 7" id="KW-0812">Transmembrane</keyword>